<accession>A0A2U2DUM7</accession>
<evidence type="ECO:0000313" key="2">
    <source>
        <dbReference type="Proteomes" id="UP000245252"/>
    </source>
</evidence>
<proteinExistence type="predicted"/>
<dbReference type="EMBL" id="QFBC01000002">
    <property type="protein sequence ID" value="PWE57006.1"/>
    <property type="molecule type" value="Genomic_DNA"/>
</dbReference>
<dbReference type="Proteomes" id="UP000245252">
    <property type="component" value="Unassembled WGS sequence"/>
</dbReference>
<dbReference type="AlphaFoldDB" id="A0A2U2DUM7"/>
<reference evidence="1 2" key="1">
    <citation type="submission" date="2018-05" db="EMBL/GenBank/DDBJ databases">
        <title>The draft genome of strain NS-104.</title>
        <authorList>
            <person name="Hang P."/>
            <person name="Jiang J."/>
        </authorList>
    </citation>
    <scope>NUCLEOTIDE SEQUENCE [LARGE SCALE GENOMIC DNA]</scope>
    <source>
        <strain evidence="1 2">NS-104</strain>
    </source>
</reference>
<organism evidence="1 2">
    <name type="scientific">Metarhizobium album</name>
    <dbReference type="NCBI Taxonomy" id="2182425"/>
    <lineage>
        <taxon>Bacteria</taxon>
        <taxon>Pseudomonadati</taxon>
        <taxon>Pseudomonadota</taxon>
        <taxon>Alphaproteobacteria</taxon>
        <taxon>Hyphomicrobiales</taxon>
        <taxon>Rhizobiaceae</taxon>
        <taxon>Metarhizobium</taxon>
    </lineage>
</organism>
<evidence type="ECO:0000313" key="1">
    <source>
        <dbReference type="EMBL" id="PWE57006.1"/>
    </source>
</evidence>
<keyword evidence="2" id="KW-1185">Reference proteome</keyword>
<gene>
    <name evidence="1" type="ORF">DEM27_05005</name>
</gene>
<protein>
    <submittedName>
        <fullName evidence="1">Uncharacterized protein</fullName>
    </submittedName>
</protein>
<comment type="caution">
    <text evidence="1">The sequence shown here is derived from an EMBL/GenBank/DDBJ whole genome shotgun (WGS) entry which is preliminary data.</text>
</comment>
<name>A0A2U2DUM7_9HYPH</name>
<dbReference type="RefSeq" id="WP_109457110.1">
    <property type="nucleotide sequence ID" value="NZ_QFBC01000002.1"/>
</dbReference>
<sequence length="92" mass="10360">MSDECHNGFMMIGLHKLAAQNGDGLVPELYELLRRDHLKRLQYPNVETFPAWEARRPGEEPVEPLGDAARDGKNIVAFAAKTGEKSSRKRQV</sequence>
<dbReference type="OrthoDB" id="8289686at2"/>